<comment type="caution">
    <text evidence="10">The sequence shown here is derived from an EMBL/GenBank/DDBJ whole genome shotgun (WGS) entry which is preliminary data.</text>
</comment>
<dbReference type="CDD" id="cd17320">
    <property type="entry name" value="MFS_MdfA_MDR_like"/>
    <property type="match status" value="1"/>
</dbReference>
<comment type="subcellular location">
    <subcellularLocation>
        <location evidence="8">Cell inner membrane</location>
        <topology evidence="8">Multi-pass membrane protein</topology>
    </subcellularLocation>
    <subcellularLocation>
        <location evidence="1">Cell membrane</location>
        <topology evidence="1">Multi-pass membrane protein</topology>
    </subcellularLocation>
</comment>
<feature type="transmembrane region" description="Helical" evidence="8">
    <location>
        <begin position="45"/>
        <end position="64"/>
    </location>
</feature>
<dbReference type="PROSITE" id="PS50850">
    <property type="entry name" value="MFS"/>
    <property type="match status" value="1"/>
</dbReference>
<feature type="transmembrane region" description="Helical" evidence="8">
    <location>
        <begin position="369"/>
        <end position="390"/>
    </location>
</feature>
<evidence type="ECO:0000256" key="1">
    <source>
        <dbReference type="ARBA" id="ARBA00004651"/>
    </source>
</evidence>
<dbReference type="NCBIfam" id="TIGR00710">
    <property type="entry name" value="efflux_Bcr_CflA"/>
    <property type="match status" value="1"/>
</dbReference>
<keyword evidence="8" id="KW-0997">Cell inner membrane</keyword>
<comment type="caution">
    <text evidence="8">Lacks conserved residue(s) required for the propagation of feature annotation.</text>
</comment>
<feature type="domain" description="Major facilitator superfamily (MFS) profile" evidence="9">
    <location>
        <begin position="7"/>
        <end position="392"/>
    </location>
</feature>
<evidence type="ECO:0000313" key="11">
    <source>
        <dbReference type="Proteomes" id="UP000292136"/>
    </source>
</evidence>
<dbReference type="Proteomes" id="UP000292136">
    <property type="component" value="Unassembled WGS sequence"/>
</dbReference>
<evidence type="ECO:0000256" key="3">
    <source>
        <dbReference type="ARBA" id="ARBA00022448"/>
    </source>
</evidence>
<keyword evidence="5 8" id="KW-0812">Transmembrane</keyword>
<feature type="transmembrane region" description="Helical" evidence="8">
    <location>
        <begin position="73"/>
        <end position="92"/>
    </location>
</feature>
<sequence>MISYRLLAVLLATLSALGPFSIDTYLPAFPEMGQSLGATPLQVQQTLTAYLLPFAIMTLWHGALSDALGRRRVILWALALFGLASVGCTLATSIEQLWFFRALQGMTAGAGIVVGRAVVRDVFQGAEAQRLMAHVAIMFALAPAIAPIIGGWLHVAFGWRSIFLFLVLATALLLAACWRWLPETLAPETRQPLHPGYLMGAYRAVLTSPGFLSASLAISFNFLGFFIYVMSAPVFLMQHLGRSETEFYWLFGPAMAGLMGGSWISGHLAGRITPRATALAGYVLMGLGAAINLAVSFGLPPGIPWSVVHLLVYNVGMAMAMPCLTLMALDLFPRQRGLAASCQTFLQAGMNTVAAALLAPLLWDTTRHLALGSTLLLALGLACTLLHLGLPRRTPAI</sequence>
<evidence type="ECO:0000256" key="7">
    <source>
        <dbReference type="ARBA" id="ARBA00023136"/>
    </source>
</evidence>
<evidence type="ECO:0000256" key="5">
    <source>
        <dbReference type="ARBA" id="ARBA00022692"/>
    </source>
</evidence>
<dbReference type="SUPFAM" id="SSF103473">
    <property type="entry name" value="MFS general substrate transporter"/>
    <property type="match status" value="1"/>
</dbReference>
<dbReference type="PANTHER" id="PTHR42718:SF9">
    <property type="entry name" value="MAJOR FACILITATOR SUPERFAMILY MULTIDRUG TRANSPORTER MFSC"/>
    <property type="match status" value="1"/>
</dbReference>
<dbReference type="EMBL" id="SHKM01000002">
    <property type="protein sequence ID" value="RZT76483.1"/>
    <property type="molecule type" value="Genomic_DNA"/>
</dbReference>
<feature type="transmembrane region" description="Helical" evidence="8">
    <location>
        <begin position="278"/>
        <end position="299"/>
    </location>
</feature>
<evidence type="ECO:0000313" key="10">
    <source>
        <dbReference type="EMBL" id="RZT76483.1"/>
    </source>
</evidence>
<gene>
    <name evidence="10" type="ORF">EV678_2360</name>
</gene>
<feature type="transmembrane region" description="Helical" evidence="8">
    <location>
        <begin position="311"/>
        <end position="332"/>
    </location>
</feature>
<dbReference type="InterPro" id="IPR004812">
    <property type="entry name" value="Efflux_drug-R_Bcr/CmlA"/>
</dbReference>
<keyword evidence="3 8" id="KW-0813">Transport</keyword>
<keyword evidence="6 8" id="KW-1133">Transmembrane helix</keyword>
<feature type="transmembrane region" description="Helical" evidence="8">
    <location>
        <begin position="344"/>
        <end position="363"/>
    </location>
</feature>
<dbReference type="InterPro" id="IPR020846">
    <property type="entry name" value="MFS_dom"/>
</dbReference>
<feature type="transmembrane region" description="Helical" evidence="8">
    <location>
        <begin position="98"/>
        <end position="119"/>
    </location>
</feature>
<protein>
    <recommendedName>
        <fullName evidence="8">Bcr/CflA family efflux transporter</fullName>
    </recommendedName>
</protein>
<feature type="transmembrane region" description="Helical" evidence="8">
    <location>
        <begin position="161"/>
        <end position="181"/>
    </location>
</feature>
<name>A0ABY0IMP4_9RHOO</name>
<feature type="transmembrane region" description="Helical" evidence="8">
    <location>
        <begin position="247"/>
        <end position="266"/>
    </location>
</feature>
<evidence type="ECO:0000256" key="6">
    <source>
        <dbReference type="ARBA" id="ARBA00022989"/>
    </source>
</evidence>
<proteinExistence type="inferred from homology"/>
<comment type="similarity">
    <text evidence="2 8">Belongs to the major facilitator superfamily. Bcr/CmlA family.</text>
</comment>
<evidence type="ECO:0000259" key="9">
    <source>
        <dbReference type="PROSITE" id="PS50850"/>
    </source>
</evidence>
<dbReference type="Pfam" id="PF07690">
    <property type="entry name" value="MFS_1"/>
    <property type="match status" value="1"/>
</dbReference>
<evidence type="ECO:0000256" key="8">
    <source>
        <dbReference type="RuleBase" id="RU365088"/>
    </source>
</evidence>
<keyword evidence="11" id="KW-1185">Reference proteome</keyword>
<feature type="transmembrane region" description="Helical" evidence="8">
    <location>
        <begin position="131"/>
        <end position="155"/>
    </location>
</feature>
<dbReference type="InterPro" id="IPR011701">
    <property type="entry name" value="MFS"/>
</dbReference>
<dbReference type="RefSeq" id="WP_130459665.1">
    <property type="nucleotide sequence ID" value="NZ_SHKM01000002.1"/>
</dbReference>
<dbReference type="InterPro" id="IPR036259">
    <property type="entry name" value="MFS_trans_sf"/>
</dbReference>
<feature type="transmembrane region" description="Helical" evidence="8">
    <location>
        <begin position="202"/>
        <end position="227"/>
    </location>
</feature>
<dbReference type="PANTHER" id="PTHR42718">
    <property type="entry name" value="MAJOR FACILITATOR SUPERFAMILY MULTIDRUG TRANSPORTER MFSC"/>
    <property type="match status" value="1"/>
</dbReference>
<keyword evidence="4" id="KW-1003">Cell membrane</keyword>
<keyword evidence="7 8" id="KW-0472">Membrane</keyword>
<reference evidence="10 11" key="1">
    <citation type="submission" date="2019-02" db="EMBL/GenBank/DDBJ databases">
        <title>Genomic Encyclopedia of Type Strains, Phase IV (KMG-IV): sequencing the most valuable type-strain genomes for metagenomic binning, comparative biology and taxonomic classification.</title>
        <authorList>
            <person name="Goeker M."/>
        </authorList>
    </citation>
    <scope>NUCLEOTIDE SEQUENCE [LARGE SCALE GENOMIC DNA]</scope>
    <source>
        <strain evidence="10 11">DSM 21223</strain>
    </source>
</reference>
<organism evidence="10 11">
    <name type="scientific">Azospira oryzae</name>
    <dbReference type="NCBI Taxonomy" id="146939"/>
    <lineage>
        <taxon>Bacteria</taxon>
        <taxon>Pseudomonadati</taxon>
        <taxon>Pseudomonadota</taxon>
        <taxon>Betaproteobacteria</taxon>
        <taxon>Rhodocyclales</taxon>
        <taxon>Rhodocyclaceae</taxon>
        <taxon>Azospira</taxon>
    </lineage>
</organism>
<evidence type="ECO:0000256" key="2">
    <source>
        <dbReference type="ARBA" id="ARBA00006236"/>
    </source>
</evidence>
<dbReference type="Gene3D" id="1.20.1720.10">
    <property type="entry name" value="Multidrug resistance protein D"/>
    <property type="match status" value="1"/>
</dbReference>
<evidence type="ECO:0000256" key="4">
    <source>
        <dbReference type="ARBA" id="ARBA00022475"/>
    </source>
</evidence>
<accession>A0ABY0IMP4</accession>